<name>A0A0G0W3G3_UNCKA</name>
<evidence type="ECO:0000313" key="2">
    <source>
        <dbReference type="Proteomes" id="UP000034544"/>
    </source>
</evidence>
<reference evidence="1 2" key="1">
    <citation type="journal article" date="2015" name="Nature">
        <title>rRNA introns, odd ribosomes, and small enigmatic genomes across a large radiation of phyla.</title>
        <authorList>
            <person name="Brown C.T."/>
            <person name="Hug L.A."/>
            <person name="Thomas B.C."/>
            <person name="Sharon I."/>
            <person name="Castelle C.J."/>
            <person name="Singh A."/>
            <person name="Wilkins M.J."/>
            <person name="Williams K.H."/>
            <person name="Banfield J.F."/>
        </authorList>
    </citation>
    <scope>NUCLEOTIDE SEQUENCE [LARGE SCALE GENOMIC DNA]</scope>
</reference>
<evidence type="ECO:0000313" key="1">
    <source>
        <dbReference type="EMBL" id="KKS07480.1"/>
    </source>
</evidence>
<accession>A0A0G0W3G3</accession>
<dbReference type="AlphaFoldDB" id="A0A0G0W3G3"/>
<sequence>MKHFLSRDNALTAKEHVLKLLRTEGYKTECLEITIIKDRQGFFIEALSETDPQMVNRFRHLFREYIRTLRSRITVQVDEG</sequence>
<dbReference type="Proteomes" id="UP000034544">
    <property type="component" value="Unassembled WGS sequence"/>
</dbReference>
<protein>
    <submittedName>
        <fullName evidence="1">Uncharacterized protein</fullName>
    </submittedName>
</protein>
<gene>
    <name evidence="1" type="ORF">UU59_C0006G0012</name>
</gene>
<organism evidence="1 2">
    <name type="scientific">candidate division WWE3 bacterium GW2011_GWE1_41_27</name>
    <dbReference type="NCBI Taxonomy" id="1619131"/>
    <lineage>
        <taxon>Bacteria</taxon>
        <taxon>Katanobacteria</taxon>
    </lineage>
</organism>
<comment type="caution">
    <text evidence="1">The sequence shown here is derived from an EMBL/GenBank/DDBJ whole genome shotgun (WGS) entry which is preliminary data.</text>
</comment>
<dbReference type="EMBL" id="LCBF01000006">
    <property type="protein sequence ID" value="KKS07480.1"/>
    <property type="molecule type" value="Genomic_DNA"/>
</dbReference>
<proteinExistence type="predicted"/>